<feature type="region of interest" description="Disordered" evidence="1">
    <location>
        <begin position="198"/>
        <end position="229"/>
    </location>
</feature>
<sequence length="517" mass="56011">MAVTGIRARFPLGVYVGHRPDGSPDALPSTLRLHAALVAAASRGSTADVRGATLARRSSITRALEWIEDNPPEFVELPPVRENANVKEFAFRDEGVVENVSKSPMRRKTPRAVGTGTAISAPIGWGWADVPADVAEALATLCEDVPCLGEAHSPVILEFGEIAPTHRRSSRVSPFAPADIRIATPVSGRLCELDELHAEAHPHTPPAPAKDRWKETEQPSAPPISHNNAVDIGYNPIDTTNPPAAPWRHVIHISIDTPIPNSERVGWSIALHRAMVAALDTDASSVITGRYAPGTAPEANRVAIQPIDAAVMSMSRHPHLGAGIAILVPNDALEITNRALRNVTRLYRRDQQPILLGQRTIVDAATFWQAPGPGVIRVWESLPAVMPETRRPRRPRRRAWTLAESAQLSVGFVFRDQLPHVSARTAEERYAATVDAVESRGVRAVVTSPLPDADVRKYAHKMPDGVVAQPYRLHLLGGSLLPDQALIAIGQSRHLGCGLLCPIDRPESLVESWGVTE</sequence>
<evidence type="ECO:0000313" key="3">
    <source>
        <dbReference type="Proteomes" id="UP000220914"/>
    </source>
</evidence>
<dbReference type="NCBIfam" id="TIGR02165">
    <property type="entry name" value="cas5_6_GSU0054"/>
    <property type="match status" value="1"/>
</dbReference>
<name>A0A2A7MR04_MYCAG</name>
<reference evidence="2 3" key="1">
    <citation type="submission" date="2017-10" db="EMBL/GenBank/DDBJ databases">
        <title>The new phylogeny of genus Mycobacterium.</title>
        <authorList>
            <person name="Tortoli E."/>
            <person name="Trovato A."/>
            <person name="Cirillo D.M."/>
        </authorList>
    </citation>
    <scope>NUCLEOTIDE SEQUENCE [LARGE SCALE GENOMIC DNA]</scope>
    <source>
        <strain evidence="2 3">CCUG37673</strain>
    </source>
</reference>
<gene>
    <name evidence="2" type="primary">cas5u6u</name>
    <name evidence="2" type="ORF">CQY20_29100</name>
</gene>
<keyword evidence="3" id="KW-1185">Reference proteome</keyword>
<comment type="caution">
    <text evidence="2">The sequence shown here is derived from an EMBL/GenBank/DDBJ whole genome shotgun (WGS) entry which is preliminary data.</text>
</comment>
<evidence type="ECO:0000256" key="1">
    <source>
        <dbReference type="SAM" id="MobiDB-lite"/>
    </source>
</evidence>
<dbReference type="Proteomes" id="UP000220914">
    <property type="component" value="Unassembled WGS sequence"/>
</dbReference>
<proteinExistence type="predicted"/>
<dbReference type="OrthoDB" id="3324965at2"/>
<accession>A0A2A7MR04</accession>
<dbReference type="EMBL" id="PDCP01000094">
    <property type="protein sequence ID" value="PEG33761.1"/>
    <property type="molecule type" value="Genomic_DNA"/>
</dbReference>
<dbReference type="RefSeq" id="WP_097944066.1">
    <property type="nucleotide sequence ID" value="NZ_BLKS01000001.1"/>
</dbReference>
<organism evidence="2 3">
    <name type="scientific">Mycolicibacterium agri</name>
    <name type="common">Mycobacterium agri</name>
    <dbReference type="NCBI Taxonomy" id="36811"/>
    <lineage>
        <taxon>Bacteria</taxon>
        <taxon>Bacillati</taxon>
        <taxon>Actinomycetota</taxon>
        <taxon>Actinomycetes</taxon>
        <taxon>Mycobacteriales</taxon>
        <taxon>Mycobacteriaceae</taxon>
        <taxon>Mycolicibacterium</taxon>
    </lineage>
</organism>
<evidence type="ECO:0000313" key="2">
    <source>
        <dbReference type="EMBL" id="PEG33761.1"/>
    </source>
</evidence>
<dbReference type="AlphaFoldDB" id="A0A2A7MR04"/>
<protein>
    <submittedName>
        <fullName evidence="2">Type I-U CRISPR-associated protein Cas5/Cas6</fullName>
    </submittedName>
</protein>
<dbReference type="InterPro" id="IPR019089">
    <property type="entry name" value="Cas_GSU0054"/>
</dbReference>